<evidence type="ECO:0000313" key="3">
    <source>
        <dbReference type="Proteomes" id="UP000030765"/>
    </source>
</evidence>
<name>A0A084WMK2_ANOSI</name>
<dbReference type="VEuPathDB" id="VectorBase:ASIC019927"/>
<proteinExistence type="predicted"/>
<dbReference type="EMBL" id="KE525352">
    <property type="protein sequence ID" value="KFB51446.1"/>
    <property type="molecule type" value="Genomic_DNA"/>
</dbReference>
<evidence type="ECO:0000313" key="1">
    <source>
        <dbReference type="EMBL" id="KFB51446.1"/>
    </source>
</evidence>
<dbReference type="EMBL" id="ATLV01024475">
    <property type="status" value="NOT_ANNOTATED_CDS"/>
    <property type="molecule type" value="Genomic_DNA"/>
</dbReference>
<sequence length="104" mass="11913">MDSLAGWGGEGMLKKGGWRVVMTSTATSGSVRSLRAAYRSVRSGQPVRKHPLDCSRTEFERYSRGREVSRCVSGEAQQQQQLRQRQQQLFCFPSLRASWFQWLD</sequence>
<reference evidence="2" key="2">
    <citation type="submission" date="2020-05" db="UniProtKB">
        <authorList>
            <consortium name="EnsemblMetazoa"/>
        </authorList>
    </citation>
    <scope>IDENTIFICATION</scope>
</reference>
<dbReference type="EnsemblMetazoa" id="ASIC019927-RA">
    <property type="protein sequence ID" value="ASIC019927-PA"/>
    <property type="gene ID" value="ASIC019927"/>
</dbReference>
<dbReference type="AlphaFoldDB" id="A0A084WMK2"/>
<protein>
    <submittedName>
        <fullName evidence="1 2">Uncharacterized protein</fullName>
    </submittedName>
</protein>
<keyword evidence="3" id="KW-1185">Reference proteome</keyword>
<evidence type="ECO:0000313" key="2">
    <source>
        <dbReference type="EnsemblMetazoa" id="ASIC019927-PA"/>
    </source>
</evidence>
<reference evidence="1 3" key="1">
    <citation type="journal article" date="2014" name="BMC Genomics">
        <title>Genome sequence of Anopheles sinensis provides insight into genetics basis of mosquito competence for malaria parasites.</title>
        <authorList>
            <person name="Zhou D."/>
            <person name="Zhang D."/>
            <person name="Ding G."/>
            <person name="Shi L."/>
            <person name="Hou Q."/>
            <person name="Ye Y."/>
            <person name="Xu Y."/>
            <person name="Zhou H."/>
            <person name="Xiong C."/>
            <person name="Li S."/>
            <person name="Yu J."/>
            <person name="Hong S."/>
            <person name="Yu X."/>
            <person name="Zou P."/>
            <person name="Chen C."/>
            <person name="Chang X."/>
            <person name="Wang W."/>
            <person name="Lv Y."/>
            <person name="Sun Y."/>
            <person name="Ma L."/>
            <person name="Shen B."/>
            <person name="Zhu C."/>
        </authorList>
    </citation>
    <scope>NUCLEOTIDE SEQUENCE [LARGE SCALE GENOMIC DNA]</scope>
</reference>
<accession>A0A084WMK2</accession>
<gene>
    <name evidence="1" type="ORF">ZHAS_00019927</name>
</gene>
<dbReference type="Proteomes" id="UP000030765">
    <property type="component" value="Unassembled WGS sequence"/>
</dbReference>
<organism evidence="1">
    <name type="scientific">Anopheles sinensis</name>
    <name type="common">Mosquito</name>
    <dbReference type="NCBI Taxonomy" id="74873"/>
    <lineage>
        <taxon>Eukaryota</taxon>
        <taxon>Metazoa</taxon>
        <taxon>Ecdysozoa</taxon>
        <taxon>Arthropoda</taxon>
        <taxon>Hexapoda</taxon>
        <taxon>Insecta</taxon>
        <taxon>Pterygota</taxon>
        <taxon>Neoptera</taxon>
        <taxon>Endopterygota</taxon>
        <taxon>Diptera</taxon>
        <taxon>Nematocera</taxon>
        <taxon>Culicoidea</taxon>
        <taxon>Culicidae</taxon>
        <taxon>Anophelinae</taxon>
        <taxon>Anopheles</taxon>
    </lineage>
</organism>